<dbReference type="Pfam" id="PF01841">
    <property type="entry name" value="Transglut_core"/>
    <property type="match status" value="1"/>
</dbReference>
<dbReference type="OrthoDB" id="393809at2"/>
<dbReference type="Proteomes" id="UP000001845">
    <property type="component" value="Chromosome"/>
</dbReference>
<gene>
    <name evidence="3" type="ordered locus">MCRO_0327</name>
</gene>
<dbReference type="Gene3D" id="3.10.620.30">
    <property type="match status" value="1"/>
</dbReference>
<evidence type="ECO:0000313" key="4">
    <source>
        <dbReference type="Proteomes" id="UP000001845"/>
    </source>
</evidence>
<dbReference type="STRING" id="512564.MCRO_0327"/>
<keyword evidence="1" id="KW-0732">Signal</keyword>
<dbReference type="InterPro" id="IPR002931">
    <property type="entry name" value="Transglutaminase-like"/>
</dbReference>
<dbReference type="SMART" id="SM00460">
    <property type="entry name" value="TGc"/>
    <property type="match status" value="1"/>
</dbReference>
<accession>D5E5C7</accession>
<protein>
    <submittedName>
        <fullName evidence="3">Putative lipoprotein</fullName>
    </submittedName>
</protein>
<feature type="chain" id="PRO_5003070517" evidence="1">
    <location>
        <begin position="22"/>
        <end position="1333"/>
    </location>
</feature>
<dbReference type="EMBL" id="CP001991">
    <property type="protein sequence ID" value="ADE19500.1"/>
    <property type="molecule type" value="Genomic_DNA"/>
</dbReference>
<dbReference type="KEGG" id="mcd:MCRO_0327"/>
<dbReference type="RefSeq" id="WP_013054277.1">
    <property type="nucleotide sequence ID" value="NC_014014.1"/>
</dbReference>
<keyword evidence="4" id="KW-1185">Reference proteome</keyword>
<evidence type="ECO:0000256" key="1">
    <source>
        <dbReference type="SAM" id="SignalP"/>
    </source>
</evidence>
<name>D5E5C7_MYCCM</name>
<reference key="2">
    <citation type="submission" date="2010-03" db="EMBL/GenBank/DDBJ databases">
        <authorList>
            <person name="Ma Z."/>
            <person name="Wang X."/>
            <person name="Liu H."/>
        </authorList>
    </citation>
    <scope>NUCLEOTIDE SEQUENCE</scope>
    <source>
        <strain>MP145</strain>
    </source>
</reference>
<keyword evidence="3" id="KW-0449">Lipoprotein</keyword>
<reference evidence="4" key="1">
    <citation type="submission" date="2010-03" db="EMBL/GenBank/DDBJ databases">
        <title>The complete genome of Mycoplasma crocodyli MP145.</title>
        <authorList>
            <person name="Glass J.I."/>
            <person name="Durkin A.S."/>
            <person name="Hostetler J."/>
            <person name="Jackson J."/>
            <person name="Johnson J."/>
            <person name="May M.A."/>
            <person name="Paralanov V."/>
            <person name="Radune D."/>
            <person name="Szczypinski B."/>
            <person name="Brown D.R."/>
        </authorList>
    </citation>
    <scope>NUCLEOTIDE SEQUENCE [LARGE SCALE GENOMIC DNA]</scope>
    <source>
        <strain evidence="4">ATCC 51981 / MP145</strain>
    </source>
</reference>
<feature type="signal peptide" evidence="1">
    <location>
        <begin position="1"/>
        <end position="21"/>
    </location>
</feature>
<feature type="domain" description="Transglutaminase-like" evidence="2">
    <location>
        <begin position="712"/>
        <end position="773"/>
    </location>
</feature>
<evidence type="ECO:0000313" key="3">
    <source>
        <dbReference type="EMBL" id="ADE19500.1"/>
    </source>
</evidence>
<proteinExistence type="predicted"/>
<sequence>MKNKLILITANLILSSSIVLSTSCKNNQGFDEKDNQKNILEKQLELVKVDIKNKKNIDIDHIKTSQISFSDFANFNVVINNLTVINSDNLEVIFHLEDGKNSSKIRRIIIAGFLQKTNEKNEIINLNEIIKSIKVDVLNKNKNVNNVHENDLIFSNLQGLKANVKFLNVIDKNTLRVTFNISDSQGNNSTDRDVFITGFSTEDINKEIIKKLNEQVELVNLDVKNKNQLAKDVTKDEINFINNFEYETNIKYLNVINHDSIEVIIFLSDGKNNFSVDKTIIISGFLKDETNDELVDKLNRQLNNITIDVLNKNRLASSVLDSEVIFNNVNIFKHFIKEIKEIDFDKLEVTFYLKDSKNNKSNERKIIISGFLNKNTLLQNLNRQIDLVNVLISDKNKLANKVLNDDITFDNTNQYLVEIISLLMIEKKSLNIKFKLKDINGLSSKERTVKIDGFKFENTPGVNDVYDGSLINAIIPEAIQPIATFYLNHAKKHNSNISSNITNLINESISKNAWLLDQDLNNISSVIINNQNLALSSNRKDVMKLAGWLMLDWYMSGKDLEILDLEWLKLTRKEGFQIIRFLRNQMASFIPSIHEYAHMGFVYVDGTSDRDTEHGAQYNFANGIEGKNQTYDKNPDLENKLIKHFKNGTNTVNGDVSSGKLYRYLDYYNNFSNKFSYGMDNQELAKAYMVGMYVTDNFWYQANATNKSPFQAFIDREAICDLYAKSSQIFFESINMDVKLMTGYKGKSDGSGFGHAWNYVKINNKWFGFDSTMADAGYTYNSDGAHHYSLDTNDIFFNSSKQSQDGALKKSGDVYHELRTLTGAYENGNKEDYVKLSDDMPSYKGQTLLEGATYSDSNGNIKLGADKYIPFKYYNGRYYYIRWSSDSLPNDVNKVELWSASSINNDDKKQEYVFDNYLYYPGGIQKNLNTFLWELYGSKLVLSYTTGDNDRNLFVRNNNKSYLAIYDLEATTNKLIWSVTVDGLVRASKILSSPIDDSIYYGYNIFNGPYDQIPHAIGKLERPIYNSIKLDKNIMTKADLKEKNHEKIDKTLLSLLISKASTILGMNPVGNQPNMIIKQEYYKKLALSIDVAKMALKSTSSTEVDYKYVYDLIKYDLQEFINNINVDNFDVMPSYDFRVEGNLSSKKLELVINEAQINTAEAMFYWYKDDNLIAITSSSLLKVDNDNASKYKVVIVYENIGMLKTDADLNKYTYTSRVIDLANKTTWTTTGTRPEPVSKKRYNSVLRFNSNLKYDSDTKKMSINISSLTNEFPYINIYKDGVLLNKINTRTLNVNILQNYNFSFDATDKGKYQIVMFLPIVGREQITSNELQI</sequence>
<dbReference type="HOGENOM" id="CLU_258911_0_0_14"/>
<reference evidence="3 4" key="3">
    <citation type="journal article" date="2011" name="J. Bacteriol.">
        <title>Genome sequences of Mycoplasma alligatoris A21JP2T and Mycoplasma crocodyli MP145T.</title>
        <authorList>
            <person name="Brown D.R."/>
            <person name="Farmerie W.G."/>
            <person name="May M."/>
            <person name="Benders G.A."/>
            <person name="Durkin A.S."/>
            <person name="Hlavinka K."/>
            <person name="Hostetler J."/>
            <person name="Jackson J."/>
            <person name="Johnson J."/>
            <person name="Miller R.H."/>
            <person name="Paralanov V."/>
            <person name="Radune D."/>
            <person name="Szczypinski B."/>
            <person name="Glass J.I."/>
        </authorList>
    </citation>
    <scope>NUCLEOTIDE SEQUENCE [LARGE SCALE GENOMIC DNA]</scope>
    <source>
        <strain evidence="4">ATCC 51981 / MP145</strain>
    </source>
</reference>
<organism evidence="3 4">
    <name type="scientific">Mycoplasma crocodyli (strain ATCC 51981 / MP145)</name>
    <dbReference type="NCBI Taxonomy" id="512564"/>
    <lineage>
        <taxon>Bacteria</taxon>
        <taxon>Bacillati</taxon>
        <taxon>Mycoplasmatota</taxon>
        <taxon>Mollicutes</taxon>
        <taxon>Mycoplasmataceae</taxon>
        <taxon>Mycoplasma</taxon>
    </lineage>
</organism>
<evidence type="ECO:0000259" key="2">
    <source>
        <dbReference type="SMART" id="SM00460"/>
    </source>
</evidence>
<dbReference type="PROSITE" id="PS51257">
    <property type="entry name" value="PROKAR_LIPOPROTEIN"/>
    <property type="match status" value="1"/>
</dbReference>